<keyword evidence="2" id="KW-1185">Reference proteome</keyword>
<protein>
    <submittedName>
        <fullName evidence="1">Uncharacterized protein</fullName>
    </submittedName>
</protein>
<dbReference type="Proteomes" id="UP001590950">
    <property type="component" value="Unassembled WGS sequence"/>
</dbReference>
<name>A0ABR4AAA0_9LECA</name>
<gene>
    <name evidence="1" type="ORF">N7G274_005769</name>
</gene>
<organism evidence="1 2">
    <name type="scientific">Stereocaulon virgatum</name>
    <dbReference type="NCBI Taxonomy" id="373712"/>
    <lineage>
        <taxon>Eukaryota</taxon>
        <taxon>Fungi</taxon>
        <taxon>Dikarya</taxon>
        <taxon>Ascomycota</taxon>
        <taxon>Pezizomycotina</taxon>
        <taxon>Lecanoromycetes</taxon>
        <taxon>OSLEUM clade</taxon>
        <taxon>Lecanoromycetidae</taxon>
        <taxon>Lecanorales</taxon>
        <taxon>Lecanorineae</taxon>
        <taxon>Stereocaulaceae</taxon>
        <taxon>Stereocaulon</taxon>
    </lineage>
</organism>
<evidence type="ECO:0000313" key="1">
    <source>
        <dbReference type="EMBL" id="KAL2041387.1"/>
    </source>
</evidence>
<proteinExistence type="predicted"/>
<accession>A0ABR4AAA0</accession>
<sequence length="106" mass="12311">MSPKHIIFEDYCMQHSASKELIAFYLVELELAKTDEERQGVTGNAERFNTISIGEHKHVVEKKSPATQHGPSFTPAGAIMYHHCHQCRLLAWRTYRRPIAGRRRHR</sequence>
<dbReference type="EMBL" id="JBEFKJ010000017">
    <property type="protein sequence ID" value="KAL2041387.1"/>
    <property type="molecule type" value="Genomic_DNA"/>
</dbReference>
<comment type="caution">
    <text evidence="1">The sequence shown here is derived from an EMBL/GenBank/DDBJ whole genome shotgun (WGS) entry which is preliminary data.</text>
</comment>
<evidence type="ECO:0000313" key="2">
    <source>
        <dbReference type="Proteomes" id="UP001590950"/>
    </source>
</evidence>
<reference evidence="1 2" key="1">
    <citation type="submission" date="2024-09" db="EMBL/GenBank/DDBJ databases">
        <title>Rethinking Asexuality: The Enigmatic Case of Functional Sexual Genes in Lepraria (Stereocaulaceae).</title>
        <authorList>
            <person name="Doellman M."/>
            <person name="Sun Y."/>
            <person name="Barcenas-Pena A."/>
            <person name="Lumbsch H.T."/>
            <person name="Grewe F."/>
        </authorList>
    </citation>
    <scope>NUCLEOTIDE SEQUENCE [LARGE SCALE GENOMIC DNA]</scope>
    <source>
        <strain evidence="1 2">Mercado 3170</strain>
    </source>
</reference>